<dbReference type="SUPFAM" id="SSF51735">
    <property type="entry name" value="NAD(P)-binding Rossmann-fold domains"/>
    <property type="match status" value="1"/>
</dbReference>
<feature type="domain" description="NAD-dependent epimerase/dehydratase" evidence="2">
    <location>
        <begin position="109"/>
        <end position="346"/>
    </location>
</feature>
<dbReference type="FunFam" id="3.40.50.720:FF:000219">
    <property type="entry name" value="Cinnamoyl-CoA reductase 1"/>
    <property type="match status" value="1"/>
</dbReference>
<reference evidence="3 4" key="1">
    <citation type="submission" date="2020-08" db="EMBL/GenBank/DDBJ databases">
        <title>Plant Genome Project.</title>
        <authorList>
            <person name="Zhang R.-G."/>
        </authorList>
    </citation>
    <scope>NUCLEOTIDE SEQUENCE [LARGE SCALE GENOMIC DNA]</scope>
    <source>
        <tissue evidence="3">Rhizome</tissue>
    </source>
</reference>
<evidence type="ECO:0000313" key="4">
    <source>
        <dbReference type="Proteomes" id="UP000734854"/>
    </source>
</evidence>
<dbReference type="AlphaFoldDB" id="A0A8J5G353"/>
<dbReference type="Pfam" id="PF01370">
    <property type="entry name" value="Epimerase"/>
    <property type="match status" value="1"/>
</dbReference>
<organism evidence="3 4">
    <name type="scientific">Zingiber officinale</name>
    <name type="common">Ginger</name>
    <name type="synonym">Amomum zingiber</name>
    <dbReference type="NCBI Taxonomy" id="94328"/>
    <lineage>
        <taxon>Eukaryota</taxon>
        <taxon>Viridiplantae</taxon>
        <taxon>Streptophyta</taxon>
        <taxon>Embryophyta</taxon>
        <taxon>Tracheophyta</taxon>
        <taxon>Spermatophyta</taxon>
        <taxon>Magnoliopsida</taxon>
        <taxon>Liliopsida</taxon>
        <taxon>Zingiberales</taxon>
        <taxon>Zingiberaceae</taxon>
        <taxon>Zingiber</taxon>
    </lineage>
</organism>
<evidence type="ECO:0000256" key="1">
    <source>
        <dbReference type="ARBA" id="ARBA00023002"/>
    </source>
</evidence>
<sequence>MHNHYKKLSHLPPAERRQHIPIEFCETQDDWDYMCTLFESKAFQDDMVRLRVECIQTQNPEEAINVVEIVDTVCDQVRDTRNCPPPASACSSREFAPKQGTSEEMANVVCVTGGSGFIGSWLVRLLLDRGYTVQATVMRLGDEAETAHLRSLPGASNRLRLFQIDLLDPDSILTAIRGVSGVFHLASPCIITRVQDPQRELLDPAVTGTLNVLRAAKESGVRRVVVTSSTSAIVPSPGWPADRVKDESCWTDLDYCRQKELWYPASKTMAEKAAWEFANENRLDVVVVNPGTVLGPIIPPTINSSMTVLVQLLEGCEEEHPDLYMGSVHVKDVALAHILAYENPLASGRHLCVESISHWSDFASKLAELYPEYKVPRFPKDTQPGLLRVQNPAKKLIELGLQFSSMEQIIKDSVEDLKRKGYV</sequence>
<evidence type="ECO:0000259" key="2">
    <source>
        <dbReference type="Pfam" id="PF01370"/>
    </source>
</evidence>
<dbReference type="PANTHER" id="PTHR10366:SF369">
    <property type="entry name" value="CINNAMOYL-COA REDUCTASE-LIKE PROTEIN"/>
    <property type="match status" value="1"/>
</dbReference>
<keyword evidence="1" id="KW-0560">Oxidoreductase</keyword>
<dbReference type="PANTHER" id="PTHR10366">
    <property type="entry name" value="NAD DEPENDENT EPIMERASE/DEHYDRATASE"/>
    <property type="match status" value="1"/>
</dbReference>
<gene>
    <name evidence="3" type="ORF">ZIOFF_039964</name>
</gene>
<keyword evidence="4" id="KW-1185">Reference proteome</keyword>
<name>A0A8J5G353_ZINOF</name>
<accession>A0A8J5G353</accession>
<dbReference type="EMBL" id="JACMSC010000011">
    <property type="protein sequence ID" value="KAG6500148.1"/>
    <property type="molecule type" value="Genomic_DNA"/>
</dbReference>
<dbReference type="Proteomes" id="UP000734854">
    <property type="component" value="Unassembled WGS sequence"/>
</dbReference>
<dbReference type="InterPro" id="IPR050425">
    <property type="entry name" value="NAD(P)_dehydrat-like"/>
</dbReference>
<evidence type="ECO:0000313" key="3">
    <source>
        <dbReference type="EMBL" id="KAG6500148.1"/>
    </source>
</evidence>
<proteinExistence type="predicted"/>
<comment type="caution">
    <text evidence="3">The sequence shown here is derived from an EMBL/GenBank/DDBJ whole genome shotgun (WGS) entry which is preliminary data.</text>
</comment>
<dbReference type="CDD" id="cd08958">
    <property type="entry name" value="FR_SDR_e"/>
    <property type="match status" value="1"/>
</dbReference>
<dbReference type="GO" id="GO:0016616">
    <property type="term" value="F:oxidoreductase activity, acting on the CH-OH group of donors, NAD or NADP as acceptor"/>
    <property type="evidence" value="ECO:0007669"/>
    <property type="project" value="TreeGrafter"/>
</dbReference>
<dbReference type="InterPro" id="IPR001509">
    <property type="entry name" value="Epimerase_deHydtase"/>
</dbReference>
<dbReference type="InterPro" id="IPR036291">
    <property type="entry name" value="NAD(P)-bd_dom_sf"/>
</dbReference>
<dbReference type="Gene3D" id="3.40.50.720">
    <property type="entry name" value="NAD(P)-binding Rossmann-like Domain"/>
    <property type="match status" value="1"/>
</dbReference>
<protein>
    <recommendedName>
        <fullName evidence="2">NAD-dependent epimerase/dehydratase domain-containing protein</fullName>
    </recommendedName>
</protein>